<evidence type="ECO:0000256" key="4">
    <source>
        <dbReference type="ARBA" id="ARBA00022833"/>
    </source>
</evidence>
<feature type="chain" id="PRO_5047150906" evidence="7">
    <location>
        <begin position="23"/>
        <end position="344"/>
    </location>
</feature>
<dbReference type="PRINTS" id="PR00480">
    <property type="entry name" value="ASTACIN"/>
</dbReference>
<dbReference type="PANTHER" id="PTHR10127">
    <property type="entry name" value="DISCOIDIN, CUB, EGF, LAMININ , AND ZINC METALLOPROTEASE DOMAIN CONTAINING"/>
    <property type="match status" value="1"/>
</dbReference>
<dbReference type="PROSITE" id="PS51864">
    <property type="entry name" value="ASTACIN"/>
    <property type="match status" value="1"/>
</dbReference>
<dbReference type="EMBL" id="JABBHF010000001">
    <property type="protein sequence ID" value="NMH86056.1"/>
    <property type="molecule type" value="Genomic_DNA"/>
</dbReference>
<feature type="binding site" evidence="6">
    <location>
        <position position="196"/>
    </location>
    <ligand>
        <name>Zn(2+)</name>
        <dbReference type="ChEBI" id="CHEBI:29105"/>
        <note>catalytic</note>
    </ligand>
</feature>
<keyword evidence="7" id="KW-0732">Signal</keyword>
<sequence>MKTTIIFKKFKISLLAFVLVFASCEDGESTEPVNEAPLTDQEFIEKYFLGEPVKVKKEEDGTFSLQGTDIRLFEEQLTDTKVTFNDNEPPSPELNKKGKLALAGGVRKWANNTIVYVVQGLSQSVRSELQKSIEEWESKTNIRFKERTNESTYVTISSNGDSCNCGVATLGANGSRGFIRLGTRTTALVIIHEIGHTLGYIHEQNRSDRDNHIIINYENIRDGAEDQFFKSNSATLVTRDFDTNSTMMYGSYTFSKNGKPTITDLDGNVLPRRRAQLSALDIEGTNSAYPSNTTPPDPTNDPCDGIEAWSRSKRYFVGDKVTYAGYLFERDFTRWNRIAKCRSN</sequence>
<organism evidence="9 10">
    <name type="scientific">Flavivirga algicola</name>
    <dbReference type="NCBI Taxonomy" id="2729136"/>
    <lineage>
        <taxon>Bacteria</taxon>
        <taxon>Pseudomonadati</taxon>
        <taxon>Bacteroidota</taxon>
        <taxon>Flavobacteriia</taxon>
        <taxon>Flavobacteriales</taxon>
        <taxon>Flavobacteriaceae</taxon>
        <taxon>Flavivirga</taxon>
    </lineage>
</organism>
<name>A0ABX1RR85_9FLAO</name>
<feature type="signal peptide" evidence="7">
    <location>
        <begin position="1"/>
        <end position="22"/>
    </location>
</feature>
<evidence type="ECO:0000313" key="10">
    <source>
        <dbReference type="Proteomes" id="UP000746690"/>
    </source>
</evidence>
<keyword evidence="3 6" id="KW-0378">Hydrolase</keyword>
<accession>A0ABX1RR85</accession>
<feature type="active site" evidence="6">
    <location>
        <position position="193"/>
    </location>
</feature>
<dbReference type="InterPro" id="IPR006026">
    <property type="entry name" value="Peptidase_Metallo"/>
</dbReference>
<comment type="caution">
    <text evidence="9">The sequence shown here is derived from an EMBL/GenBank/DDBJ whole genome shotgun (WGS) entry which is preliminary data.</text>
</comment>
<dbReference type="InterPro" id="IPR001506">
    <property type="entry name" value="Peptidase_M12A"/>
</dbReference>
<dbReference type="RefSeq" id="WP_169669147.1">
    <property type="nucleotide sequence ID" value="NZ_JABBHF010000001.1"/>
</dbReference>
<gene>
    <name evidence="9" type="ORF">HHX25_00935</name>
</gene>
<feature type="binding site" evidence="6">
    <location>
        <position position="192"/>
    </location>
    <ligand>
        <name>Zn(2+)</name>
        <dbReference type="ChEBI" id="CHEBI:29105"/>
        <note>catalytic</note>
    </ligand>
</feature>
<reference evidence="9 10" key="1">
    <citation type="submission" date="2020-04" db="EMBL/GenBank/DDBJ databases">
        <title>A Flavivirga sp. nov.</title>
        <authorList>
            <person name="Sun X."/>
        </authorList>
    </citation>
    <scope>NUCLEOTIDE SEQUENCE [LARGE SCALE GENOMIC DNA]</scope>
    <source>
        <strain evidence="9 10">Y03</strain>
    </source>
</reference>
<keyword evidence="2 6" id="KW-0479">Metal-binding</keyword>
<evidence type="ECO:0000256" key="7">
    <source>
        <dbReference type="SAM" id="SignalP"/>
    </source>
</evidence>
<evidence type="ECO:0000259" key="8">
    <source>
        <dbReference type="PROSITE" id="PS51864"/>
    </source>
</evidence>
<proteinExistence type="predicted"/>
<evidence type="ECO:0000313" key="9">
    <source>
        <dbReference type="EMBL" id="NMH86056.1"/>
    </source>
</evidence>
<evidence type="ECO:0000256" key="6">
    <source>
        <dbReference type="PROSITE-ProRule" id="PRU01211"/>
    </source>
</evidence>
<dbReference type="PROSITE" id="PS51257">
    <property type="entry name" value="PROKAR_LIPOPROTEIN"/>
    <property type="match status" value="1"/>
</dbReference>
<comment type="cofactor">
    <cofactor evidence="6">
        <name>Zn(2+)</name>
        <dbReference type="ChEBI" id="CHEBI:29105"/>
    </cofactor>
    <text evidence="6">Binds 1 zinc ion per subunit.</text>
</comment>
<evidence type="ECO:0000256" key="1">
    <source>
        <dbReference type="ARBA" id="ARBA00022670"/>
    </source>
</evidence>
<evidence type="ECO:0000256" key="3">
    <source>
        <dbReference type="ARBA" id="ARBA00022801"/>
    </source>
</evidence>
<dbReference type="Pfam" id="PF01400">
    <property type="entry name" value="Astacin"/>
    <property type="match status" value="1"/>
</dbReference>
<dbReference type="Proteomes" id="UP000746690">
    <property type="component" value="Unassembled WGS sequence"/>
</dbReference>
<keyword evidence="4 6" id="KW-0862">Zinc</keyword>
<dbReference type="SUPFAM" id="SSF55486">
    <property type="entry name" value="Metalloproteases ('zincins'), catalytic domain"/>
    <property type="match status" value="1"/>
</dbReference>
<dbReference type="Gene3D" id="3.40.390.10">
    <property type="entry name" value="Collagenase (Catalytic Domain)"/>
    <property type="match status" value="1"/>
</dbReference>
<dbReference type="InterPro" id="IPR024079">
    <property type="entry name" value="MetalloPept_cat_dom_sf"/>
</dbReference>
<evidence type="ECO:0000256" key="2">
    <source>
        <dbReference type="ARBA" id="ARBA00022723"/>
    </source>
</evidence>
<feature type="binding site" evidence="6">
    <location>
        <position position="202"/>
    </location>
    <ligand>
        <name>Zn(2+)</name>
        <dbReference type="ChEBI" id="CHEBI:29105"/>
        <note>catalytic</note>
    </ligand>
</feature>
<dbReference type="SMART" id="SM00235">
    <property type="entry name" value="ZnMc"/>
    <property type="match status" value="1"/>
</dbReference>
<evidence type="ECO:0000256" key="5">
    <source>
        <dbReference type="ARBA" id="ARBA00023049"/>
    </source>
</evidence>
<protein>
    <submittedName>
        <fullName evidence="9">Peptidase M12</fullName>
    </submittedName>
</protein>
<feature type="domain" description="Peptidase M12A" evidence="8">
    <location>
        <begin position="100"/>
        <end position="291"/>
    </location>
</feature>
<comment type="caution">
    <text evidence="6">Lacks conserved residue(s) required for the propagation of feature annotation.</text>
</comment>
<dbReference type="PANTHER" id="PTHR10127:SF780">
    <property type="entry name" value="METALLOENDOPEPTIDASE"/>
    <property type="match status" value="1"/>
</dbReference>
<keyword evidence="5 6" id="KW-0482">Metalloprotease</keyword>
<keyword evidence="1 6" id="KW-0645">Protease</keyword>
<keyword evidence="10" id="KW-1185">Reference proteome</keyword>